<name>A0A0D3IMJ5_EMIH1</name>
<organism evidence="2 3">
    <name type="scientific">Emiliania huxleyi (strain CCMP1516)</name>
    <dbReference type="NCBI Taxonomy" id="280463"/>
    <lineage>
        <taxon>Eukaryota</taxon>
        <taxon>Haptista</taxon>
        <taxon>Haptophyta</taxon>
        <taxon>Prymnesiophyceae</taxon>
        <taxon>Isochrysidales</taxon>
        <taxon>Noelaerhabdaceae</taxon>
        <taxon>Emiliania</taxon>
    </lineage>
</organism>
<protein>
    <recommendedName>
        <fullName evidence="1">Proteasome activator complex subunit 4 C-terminal domain-containing protein</fullName>
    </recommendedName>
</protein>
<dbReference type="EnsemblProtists" id="EOD12480">
    <property type="protein sequence ID" value="EOD12480"/>
    <property type="gene ID" value="EMIHUDRAFT_76702"/>
</dbReference>
<evidence type="ECO:0000313" key="3">
    <source>
        <dbReference type="Proteomes" id="UP000013827"/>
    </source>
</evidence>
<dbReference type="PANTHER" id="PTHR32170">
    <property type="entry name" value="PROTEASOME ACTIVATOR COMPLEX SUBUNIT 4"/>
    <property type="match status" value="1"/>
</dbReference>
<dbReference type="Pfam" id="PF11919">
    <property type="entry name" value="PSME4_C"/>
    <property type="match status" value="1"/>
</dbReference>
<dbReference type="PANTHER" id="PTHR32170:SF3">
    <property type="entry name" value="PROTEASOME ACTIVATOR COMPLEX SUBUNIT 4"/>
    <property type="match status" value="1"/>
</dbReference>
<evidence type="ECO:0000259" key="1">
    <source>
        <dbReference type="Pfam" id="PF11919"/>
    </source>
</evidence>
<feature type="domain" description="Proteasome activator complex subunit 4 C-terminal" evidence="1">
    <location>
        <begin position="1"/>
        <end position="90"/>
    </location>
</feature>
<dbReference type="KEGG" id="ehx:EMIHUDRAFT_76167"/>
<reference evidence="2" key="2">
    <citation type="submission" date="2024-10" db="UniProtKB">
        <authorList>
            <consortium name="EnsemblProtists"/>
        </authorList>
    </citation>
    <scope>IDENTIFICATION</scope>
</reference>
<evidence type="ECO:0000313" key="2">
    <source>
        <dbReference type="EnsemblProtists" id="EOD12480"/>
    </source>
</evidence>
<dbReference type="InterPro" id="IPR035309">
    <property type="entry name" value="PSME4"/>
</dbReference>
<keyword evidence="3" id="KW-1185">Reference proteome</keyword>
<dbReference type="OMA" id="ENCKLRH"/>
<proteinExistence type="predicted"/>
<dbReference type="AlphaFoldDB" id="A0A0D3IMJ5"/>
<dbReference type="GeneID" id="17261942"/>
<dbReference type="GeneID" id="17258636"/>
<dbReference type="RefSeq" id="XP_005768222.1">
    <property type="nucleotide sequence ID" value="XM_005768165.1"/>
</dbReference>
<dbReference type="GO" id="GO:0016504">
    <property type="term" value="F:peptidase activator activity"/>
    <property type="evidence" value="ECO:0007669"/>
    <property type="project" value="InterPro"/>
</dbReference>
<dbReference type="GO" id="GO:0005634">
    <property type="term" value="C:nucleus"/>
    <property type="evidence" value="ECO:0007669"/>
    <property type="project" value="TreeGrafter"/>
</dbReference>
<dbReference type="GO" id="GO:0070628">
    <property type="term" value="F:proteasome binding"/>
    <property type="evidence" value="ECO:0007669"/>
    <property type="project" value="InterPro"/>
</dbReference>
<dbReference type="RefSeq" id="XP_005764909.1">
    <property type="nucleotide sequence ID" value="XM_005764852.1"/>
</dbReference>
<dbReference type="PaxDb" id="2903-EOD12480"/>
<dbReference type="InterPro" id="IPR021843">
    <property type="entry name" value="PSME4_C"/>
</dbReference>
<sequence length="90" mass="9985">HGGVLGLAALVALAPYDVPSWLPEVLERLARHAQQPQPIKAAVSRVFADFKRTHQAPPTNADNWAASRKRLTPEQLEMLADAEQPPHWYA</sequence>
<reference evidence="3" key="1">
    <citation type="journal article" date="2013" name="Nature">
        <title>Pan genome of the phytoplankton Emiliania underpins its global distribution.</title>
        <authorList>
            <person name="Read B.A."/>
            <person name="Kegel J."/>
            <person name="Klute M.J."/>
            <person name="Kuo A."/>
            <person name="Lefebvre S.C."/>
            <person name="Maumus F."/>
            <person name="Mayer C."/>
            <person name="Miller J."/>
            <person name="Monier A."/>
            <person name="Salamov A."/>
            <person name="Young J."/>
            <person name="Aguilar M."/>
            <person name="Claverie J.M."/>
            <person name="Frickenhaus S."/>
            <person name="Gonzalez K."/>
            <person name="Herman E.K."/>
            <person name="Lin Y.C."/>
            <person name="Napier J."/>
            <person name="Ogata H."/>
            <person name="Sarno A.F."/>
            <person name="Shmutz J."/>
            <person name="Schroeder D."/>
            <person name="de Vargas C."/>
            <person name="Verret F."/>
            <person name="von Dassow P."/>
            <person name="Valentin K."/>
            <person name="Van de Peer Y."/>
            <person name="Wheeler G."/>
            <person name="Dacks J.B."/>
            <person name="Delwiche C.F."/>
            <person name="Dyhrman S.T."/>
            <person name="Glockner G."/>
            <person name="John U."/>
            <person name="Richards T."/>
            <person name="Worden A.Z."/>
            <person name="Zhang X."/>
            <person name="Grigoriev I.V."/>
            <person name="Allen A.E."/>
            <person name="Bidle K."/>
            <person name="Borodovsky M."/>
            <person name="Bowler C."/>
            <person name="Brownlee C."/>
            <person name="Cock J.M."/>
            <person name="Elias M."/>
            <person name="Gladyshev V.N."/>
            <person name="Groth M."/>
            <person name="Guda C."/>
            <person name="Hadaegh A."/>
            <person name="Iglesias-Rodriguez M.D."/>
            <person name="Jenkins J."/>
            <person name="Jones B.M."/>
            <person name="Lawson T."/>
            <person name="Leese F."/>
            <person name="Lindquist E."/>
            <person name="Lobanov A."/>
            <person name="Lomsadze A."/>
            <person name="Malik S.B."/>
            <person name="Marsh M.E."/>
            <person name="Mackinder L."/>
            <person name="Mock T."/>
            <person name="Mueller-Roeber B."/>
            <person name="Pagarete A."/>
            <person name="Parker M."/>
            <person name="Probert I."/>
            <person name="Quesneville H."/>
            <person name="Raines C."/>
            <person name="Rensing S.A."/>
            <person name="Riano-Pachon D.M."/>
            <person name="Richier S."/>
            <person name="Rokitta S."/>
            <person name="Shiraiwa Y."/>
            <person name="Soanes D.M."/>
            <person name="van der Giezen M."/>
            <person name="Wahlund T.M."/>
            <person name="Williams B."/>
            <person name="Wilson W."/>
            <person name="Wolfe G."/>
            <person name="Wurch L.L."/>
        </authorList>
    </citation>
    <scope>NUCLEOTIDE SEQUENCE</scope>
</reference>
<accession>A0A0D3IMJ5</accession>
<dbReference type="GO" id="GO:0010499">
    <property type="term" value="P:proteasomal ubiquitin-independent protein catabolic process"/>
    <property type="evidence" value="ECO:0007669"/>
    <property type="project" value="TreeGrafter"/>
</dbReference>
<dbReference type="eggNOG" id="KOG1851">
    <property type="taxonomic scope" value="Eukaryota"/>
</dbReference>
<dbReference type="Proteomes" id="UP000013827">
    <property type="component" value="Unassembled WGS sequence"/>
</dbReference>
<dbReference type="GO" id="GO:0005829">
    <property type="term" value="C:cytosol"/>
    <property type="evidence" value="ECO:0007669"/>
    <property type="project" value="TreeGrafter"/>
</dbReference>
<dbReference type="HOGENOM" id="CLU_2447428_0_0_1"/>
<dbReference type="KEGG" id="ehx:EMIHUDRAFT_76702"/>